<evidence type="ECO:0000256" key="1">
    <source>
        <dbReference type="SAM" id="MobiDB-lite"/>
    </source>
</evidence>
<dbReference type="Proteomes" id="UP001258017">
    <property type="component" value="Unassembled WGS sequence"/>
</dbReference>
<dbReference type="EMBL" id="JAIFRP010000039">
    <property type="protein sequence ID" value="KAK2581405.1"/>
    <property type="molecule type" value="Genomic_DNA"/>
</dbReference>
<reference evidence="2" key="1">
    <citation type="submission" date="2021-08" db="EMBL/GenBank/DDBJ databases">
        <authorList>
            <person name="Misof B."/>
            <person name="Oliver O."/>
            <person name="Podsiadlowski L."/>
            <person name="Donath A."/>
            <person name="Peters R."/>
            <person name="Mayer C."/>
            <person name="Rust J."/>
            <person name="Gunkel S."/>
            <person name="Lesny P."/>
            <person name="Martin S."/>
            <person name="Oeyen J.P."/>
            <person name="Petersen M."/>
            <person name="Panagiotis P."/>
            <person name="Wilbrandt J."/>
            <person name="Tanja T."/>
        </authorList>
    </citation>
    <scope>NUCLEOTIDE SEQUENCE</scope>
    <source>
        <strain evidence="2">GBR_01_08_01A</strain>
        <tissue evidence="2">Thorax + abdomen</tissue>
    </source>
</reference>
<reference evidence="2" key="2">
    <citation type="journal article" date="2023" name="Commun. Biol.">
        <title>Intrasexual cuticular hydrocarbon dimorphism in a wasp sheds light on hydrocarbon biosynthesis genes in Hymenoptera.</title>
        <authorList>
            <person name="Moris V.C."/>
            <person name="Podsiadlowski L."/>
            <person name="Martin S."/>
            <person name="Oeyen J.P."/>
            <person name="Donath A."/>
            <person name="Petersen M."/>
            <person name="Wilbrandt J."/>
            <person name="Misof B."/>
            <person name="Liedtke D."/>
            <person name="Thamm M."/>
            <person name="Scheiner R."/>
            <person name="Schmitt T."/>
            <person name="Niehuis O."/>
        </authorList>
    </citation>
    <scope>NUCLEOTIDE SEQUENCE</scope>
    <source>
        <strain evidence="2">GBR_01_08_01A</strain>
    </source>
</reference>
<feature type="region of interest" description="Disordered" evidence="1">
    <location>
        <begin position="444"/>
        <end position="471"/>
    </location>
</feature>
<keyword evidence="3" id="KW-1185">Reference proteome</keyword>
<protein>
    <submittedName>
        <fullName evidence="2">Uncharacterized protein</fullName>
    </submittedName>
</protein>
<dbReference type="InterPro" id="IPR029357">
    <property type="entry name" value="SPATA7"/>
</dbReference>
<accession>A0AAD9VPK6</accession>
<evidence type="ECO:0000313" key="3">
    <source>
        <dbReference type="Proteomes" id="UP001258017"/>
    </source>
</evidence>
<feature type="region of interest" description="Disordered" evidence="1">
    <location>
        <begin position="595"/>
        <end position="754"/>
    </location>
</feature>
<organism evidence="2 3">
    <name type="scientific">Odynerus spinipes</name>
    <dbReference type="NCBI Taxonomy" id="1348599"/>
    <lineage>
        <taxon>Eukaryota</taxon>
        <taxon>Metazoa</taxon>
        <taxon>Ecdysozoa</taxon>
        <taxon>Arthropoda</taxon>
        <taxon>Hexapoda</taxon>
        <taxon>Insecta</taxon>
        <taxon>Pterygota</taxon>
        <taxon>Neoptera</taxon>
        <taxon>Endopterygota</taxon>
        <taxon>Hymenoptera</taxon>
        <taxon>Apocrita</taxon>
        <taxon>Aculeata</taxon>
        <taxon>Vespoidea</taxon>
        <taxon>Vespidae</taxon>
        <taxon>Eumeninae</taxon>
        <taxon>Odynerus</taxon>
    </lineage>
</organism>
<dbReference type="Pfam" id="PF15244">
    <property type="entry name" value="HSD3"/>
    <property type="match status" value="1"/>
</dbReference>
<sequence length="818" mass="93277">MTRFHNSEINLKSSVYNLAGENYIEQLSAYNSMRCHIRRVLLAKSVVDSRNNRYINEKKKRPKSQLSKGYSLDNLIDQLVYDTKHHPMDMLTMNFDEYCLYRKEKENNQAHPRDTSNINLSKLKMQTNDTEDNIQTICRNCPASRPKKNTRYKSVGKKHLKIYQKPLPRIVQRKCRCNEKPIYVNCGNPFKTSTNPLQSDSCTSSSSMIHENRASSSLPCELRNYNRKRAEIEAKEDARYIAFAYDITREIIKCGLYTDKELNEIFKKHLKRHRTTLDLNKMLREIYRLKTFLNVSEESDDSDDDVECCNKDCIWKPQARPPTPPKVLDDNKVIGKLLSYQKLMENQCNKEPNSGKSVVLIDANPELLITERDVLTSLLEVGIDPKQAENICKSLHHKSMESVLENMAELKIRTPCEQLENVTEIQTKDIMCGEKACCDNSQTDTETETLSEKENKSSTTDDLTTQQDETIQTQSCPKTLFNDNYTEPMCSAFSQLHQEHLPLNVDEVIQTEEIQINIGSRVRTNKMGVQITEVFRAKEKFTNDNMDAPNIVERDILAWSRDKIAAIRANASNVFEKPVASTEYDYRIPITKSTHKLLSSNKRKKSPKPSRTGLRAKPETQKKKVKRERTPQRFTSSKPTETKSAKGTKSKKGTPRKKGRRTNPSTPVSSKMRIPSYCKIKSPSTSKPKIPPTSKTKIPYTSKTKIPYTSKTKIPSTSKLKIASTSKLKIPSTSKIKIPPTSKRKGTSKTRVKTNVPASNVSTCVSSTCGVNVTKINTQVDKDDTEVDCVCYVENGECKQNPDKKEAKLDTPEITQCE</sequence>
<name>A0AAD9VPK6_9HYME</name>
<evidence type="ECO:0000313" key="2">
    <source>
        <dbReference type="EMBL" id="KAK2581405.1"/>
    </source>
</evidence>
<feature type="compositionally biased region" description="Basic residues" evidence="1">
    <location>
        <begin position="646"/>
        <end position="661"/>
    </location>
</feature>
<feature type="compositionally biased region" description="Low complexity" evidence="1">
    <location>
        <begin position="457"/>
        <end position="471"/>
    </location>
</feature>
<feature type="compositionally biased region" description="Basic residues" evidence="1">
    <location>
        <begin position="742"/>
        <end position="752"/>
    </location>
</feature>
<proteinExistence type="predicted"/>
<comment type="caution">
    <text evidence="2">The sequence shown here is derived from an EMBL/GenBank/DDBJ whole genome shotgun (WGS) entry which is preliminary data.</text>
</comment>
<feature type="compositionally biased region" description="Polar residues" evidence="1">
    <location>
        <begin position="709"/>
        <end position="735"/>
    </location>
</feature>
<gene>
    <name evidence="2" type="ORF">KPH14_005083</name>
</gene>
<feature type="compositionally biased region" description="Low complexity" evidence="1">
    <location>
        <begin position="679"/>
        <end position="707"/>
    </location>
</feature>
<dbReference type="AlphaFoldDB" id="A0AAD9VPK6"/>